<dbReference type="PANTHER" id="PTHR13504">
    <property type="entry name" value="FIDO DOMAIN-CONTAINING PROTEIN DDB_G0283145"/>
    <property type="match status" value="1"/>
</dbReference>
<organism evidence="3 4">
    <name type="scientific">Cladobotryum mycophilum</name>
    <dbReference type="NCBI Taxonomy" id="491253"/>
    <lineage>
        <taxon>Eukaryota</taxon>
        <taxon>Fungi</taxon>
        <taxon>Dikarya</taxon>
        <taxon>Ascomycota</taxon>
        <taxon>Pezizomycotina</taxon>
        <taxon>Sordariomycetes</taxon>
        <taxon>Hypocreomycetidae</taxon>
        <taxon>Hypocreales</taxon>
        <taxon>Hypocreaceae</taxon>
        <taxon>Cladobotryum</taxon>
    </lineage>
</organism>
<dbReference type="PANTHER" id="PTHR13504:SF38">
    <property type="entry name" value="FIDO DOMAIN-CONTAINING PROTEIN"/>
    <property type="match status" value="1"/>
</dbReference>
<evidence type="ECO:0000259" key="2">
    <source>
        <dbReference type="PROSITE" id="PS51459"/>
    </source>
</evidence>
<comment type="caution">
    <text evidence="3">The sequence shown here is derived from an EMBL/GenBank/DDBJ whole genome shotgun (WGS) entry which is preliminary data.</text>
</comment>
<dbReference type="EMBL" id="JAVFKD010000014">
    <property type="protein sequence ID" value="KAK5989974.1"/>
    <property type="molecule type" value="Genomic_DNA"/>
</dbReference>
<sequence length="396" mass="45269">MDPQGPENVASRNQKHKRKALNEIFDISAGVPQMSQPEEAPAPPSPLKRQKMSSDLKSTIRTKWPSLSGSERKTFSLALHAEDVYQTNSTNTQDPKKLFEKASQYLDTLREMSRSQNQNELLENQIHDMMIHAVFGSNCIERAGLGLDATVQLCKKVLNGETLPDIVERSPEYRSQLMEFLKLDASLKGMPVQRALRSRREVVQHMKAFQYLLHHFVIQQEDMTEDLIKETHRILCRGVSIIQDDMKEVLSDQYAGRYRDVLVGAGNTMFVVPKHVPSKMRQACDNLNRDLDEAEKKGAIDPFFIASKYSMEIIQIHPFQDGNGRLCRMILNAIVFRYTGILISIGESEEDRSEYMSIHKRVSEKLEGHEDYATLILKKGMRTIQKLKQKLHGKKG</sequence>
<gene>
    <name evidence="3" type="ORF">PT974_08237</name>
</gene>
<dbReference type="Pfam" id="PF02661">
    <property type="entry name" value="Fic"/>
    <property type="match status" value="1"/>
</dbReference>
<proteinExistence type="predicted"/>
<dbReference type="InterPro" id="IPR003812">
    <property type="entry name" value="Fido"/>
</dbReference>
<accession>A0ABR0SDD0</accession>
<feature type="domain" description="Fido" evidence="2">
    <location>
        <begin position="223"/>
        <end position="378"/>
    </location>
</feature>
<dbReference type="PROSITE" id="PS51459">
    <property type="entry name" value="FIDO"/>
    <property type="match status" value="1"/>
</dbReference>
<reference evidence="3 4" key="1">
    <citation type="submission" date="2024-01" db="EMBL/GenBank/DDBJ databases">
        <title>Complete genome of Cladobotryum mycophilum ATHUM6906.</title>
        <authorList>
            <person name="Christinaki A.C."/>
            <person name="Myridakis A.I."/>
            <person name="Kouvelis V.N."/>
        </authorList>
    </citation>
    <scope>NUCLEOTIDE SEQUENCE [LARGE SCALE GENOMIC DNA]</scope>
    <source>
        <strain evidence="3 4">ATHUM6906</strain>
    </source>
</reference>
<dbReference type="Proteomes" id="UP001338125">
    <property type="component" value="Unassembled WGS sequence"/>
</dbReference>
<dbReference type="InterPro" id="IPR040198">
    <property type="entry name" value="Fido_containing"/>
</dbReference>
<evidence type="ECO:0000313" key="4">
    <source>
        <dbReference type="Proteomes" id="UP001338125"/>
    </source>
</evidence>
<feature type="region of interest" description="Disordered" evidence="1">
    <location>
        <begin position="1"/>
        <end position="55"/>
    </location>
</feature>
<dbReference type="SUPFAM" id="SSF140931">
    <property type="entry name" value="Fic-like"/>
    <property type="match status" value="1"/>
</dbReference>
<keyword evidence="4" id="KW-1185">Reference proteome</keyword>
<dbReference type="Gene3D" id="1.10.3290.10">
    <property type="entry name" value="Fido-like domain"/>
    <property type="match status" value="1"/>
</dbReference>
<evidence type="ECO:0000256" key="1">
    <source>
        <dbReference type="SAM" id="MobiDB-lite"/>
    </source>
</evidence>
<dbReference type="InterPro" id="IPR036597">
    <property type="entry name" value="Fido-like_dom_sf"/>
</dbReference>
<evidence type="ECO:0000313" key="3">
    <source>
        <dbReference type="EMBL" id="KAK5989974.1"/>
    </source>
</evidence>
<name>A0ABR0SDD0_9HYPO</name>
<protein>
    <recommendedName>
        <fullName evidence="2">Fido domain-containing protein</fullName>
    </recommendedName>
</protein>